<dbReference type="PRINTS" id="PR00046">
    <property type="entry name" value="SIGMA70FCT"/>
</dbReference>
<feature type="compositionally biased region" description="Basic and acidic residues" evidence="1">
    <location>
        <begin position="564"/>
        <end position="573"/>
    </location>
</feature>
<proteinExistence type="predicted"/>
<evidence type="ECO:0000259" key="3">
    <source>
        <dbReference type="Pfam" id="PF04545"/>
    </source>
</evidence>
<name>A0A5C6X2R9_9DELT</name>
<dbReference type="InterPro" id="IPR055650">
    <property type="entry name" value="DUF7226"/>
</dbReference>
<dbReference type="SUPFAM" id="SSF88659">
    <property type="entry name" value="Sigma3 and sigma4 domains of RNA polymerase sigma factors"/>
    <property type="match status" value="1"/>
</dbReference>
<dbReference type="OrthoDB" id="5523933at2"/>
<dbReference type="Gene3D" id="1.10.10.10">
    <property type="entry name" value="Winged helix-like DNA-binding domain superfamily/Winged helix DNA-binding domain"/>
    <property type="match status" value="1"/>
</dbReference>
<dbReference type="Pfam" id="PF03118">
    <property type="entry name" value="RNA_pol_A_CTD"/>
    <property type="match status" value="1"/>
</dbReference>
<feature type="domain" description="DUF7226" evidence="4">
    <location>
        <begin position="23"/>
        <end position="152"/>
    </location>
</feature>
<accession>A0A5C6X2R9</accession>
<dbReference type="Proteomes" id="UP000321046">
    <property type="component" value="Unassembled WGS sequence"/>
</dbReference>
<evidence type="ECO:0000259" key="2">
    <source>
        <dbReference type="Pfam" id="PF03118"/>
    </source>
</evidence>
<comment type="caution">
    <text evidence="5">The sequence shown here is derived from an EMBL/GenBank/DDBJ whole genome shotgun (WGS) entry which is preliminary data.</text>
</comment>
<feature type="region of interest" description="Disordered" evidence="1">
    <location>
        <begin position="294"/>
        <end position="332"/>
    </location>
</feature>
<dbReference type="InterPro" id="IPR036388">
    <property type="entry name" value="WH-like_DNA-bd_sf"/>
</dbReference>
<dbReference type="AlphaFoldDB" id="A0A5C6X2R9"/>
<dbReference type="GO" id="GO:0003700">
    <property type="term" value="F:DNA-binding transcription factor activity"/>
    <property type="evidence" value="ECO:0007669"/>
    <property type="project" value="InterPro"/>
</dbReference>
<evidence type="ECO:0000259" key="4">
    <source>
        <dbReference type="Pfam" id="PF23871"/>
    </source>
</evidence>
<organism evidence="5 6">
    <name type="scientific">Lujinxingia vulgaris</name>
    <dbReference type="NCBI Taxonomy" id="2600176"/>
    <lineage>
        <taxon>Bacteria</taxon>
        <taxon>Deltaproteobacteria</taxon>
        <taxon>Bradymonadales</taxon>
        <taxon>Lujinxingiaceae</taxon>
        <taxon>Lujinxingia</taxon>
    </lineage>
</organism>
<feature type="region of interest" description="Disordered" evidence="1">
    <location>
        <begin position="467"/>
        <end position="486"/>
    </location>
</feature>
<evidence type="ECO:0000256" key="1">
    <source>
        <dbReference type="SAM" id="MobiDB-lite"/>
    </source>
</evidence>
<reference evidence="5 6" key="1">
    <citation type="submission" date="2019-08" db="EMBL/GenBank/DDBJ databases">
        <title>Bradymonadales sp. TMQ2.</title>
        <authorList>
            <person name="Liang Q."/>
        </authorList>
    </citation>
    <scope>NUCLEOTIDE SEQUENCE [LARGE SCALE GENOMIC DNA]</scope>
    <source>
        <strain evidence="5 6">TMQ2</strain>
    </source>
</reference>
<feature type="region of interest" description="Disordered" evidence="1">
    <location>
        <begin position="346"/>
        <end position="400"/>
    </location>
</feature>
<dbReference type="EMBL" id="VOSL01000059">
    <property type="protein sequence ID" value="TXD33794.1"/>
    <property type="molecule type" value="Genomic_DNA"/>
</dbReference>
<dbReference type="GO" id="GO:0006352">
    <property type="term" value="P:DNA-templated transcription initiation"/>
    <property type="evidence" value="ECO:0007669"/>
    <property type="project" value="InterPro"/>
</dbReference>
<dbReference type="RefSeq" id="WP_146975606.1">
    <property type="nucleotide sequence ID" value="NZ_VOSL01000059.1"/>
</dbReference>
<sequence>MSEHAYALPPFLPQANSPDRLESLLEGLADEGGDAITYTRLAERCGQSLRTIHYYAALGESLGFVRRTERGALSLSSRGERYVRETEQRVRMVCDAMLEHQVVREAIARWCAGASLDEAVLATVRHHGELAESTALRRADALTSLISWMFSRTSLTSYSTPAVEDVTDDVDDEEEWGDPFDILFSDDPWESEFNTLLMRTLYADYEDFEDLEELRREPPLPVSWASAPLSVLNPALMLLPHLATLAIHTVGDVLALKPTIFVRLQGINDLEARAYIDLWNSARRLERLSEPYVPAPAVDRPRTSAQSFDDAVNHPLTPGVQPSSIPEDPSPRFAAVDSAAEDLDQAEPGNGVVAHNPTPSPLSLPEVSSTPPLSSPSAPELSPLFEPTTPPAPAPSADTNAAAGYALTDPINVLNPPPLLASHLADLEIITLADLLDFDANEAQELTGMSALEGALFARLQFTAREHLDGQDEREDDTSSTEETRRQVDIAFLEPPGLIVNKLEQLQITTVGDMVDFAIDDVRSIPHVGRKSADELRTLYARAYEFVHGQAPLPEAASASGPDGSRRSRMSEEHLRAVEALEAARQRDDISLQELLPFLPTRSHRAIEAYDAQTLYDLLELRAAGKLIALPGIGRQTLQELDDTLETLAHRGLDYLRFGESGRPESIESLVRAVWATLGERDQVVLRGRLYQDQTLEEVAEPLGLTRERVRQIVNQLIEHLQARYASVARELAEDLITRLRKGRGILPTSALPPYCGAPAGDMSVCVGRARLVLAIAGFETNCWHRFLITLNADERNGLVADLKSELMDLETVRISPEDVHLCTDALGMMLTEAEAMEFVEDAWGLHIEGDAVLLPWLSLVGIIEGIVQRIGKPATTEDIRQAYNQLNADIGGELPRFRPHNVRAHMERCENIYHYGHGIYVHLDHLPLPLDELERFADEALAVLIRQRRQVSVDHLIDTLKLTRRVPAGMTAHLLKDVLSRHPDVVTFTNTLLVAHTPTCDDIGTSMLDRLSTALASHTTPVNARQIARDLSRFSYAFTGISQNLAKCDFSLSMGKGRFLHVERCGLTRDEIDELMTQLVDLTPDDALLSCTAALEVLDGPAAEKLRARQNGDRLLWALARNFSSLVAGSGLLVSHHNVTEGRSLLYSAILDALSALYVAYPREITAYLRDEVGFGGTSGSINTTLIKLRDEGRVIALPNAAYTLTPDIFDALPERWAERPALVREAAEHPDILNVDDEVRRQLCRFFEEWDPRPELVERLTDAGKQ</sequence>
<protein>
    <submittedName>
        <fullName evidence="5">Uncharacterized protein</fullName>
    </submittedName>
</protein>
<dbReference type="GO" id="GO:0003677">
    <property type="term" value="F:DNA binding"/>
    <property type="evidence" value="ECO:0007669"/>
    <property type="project" value="InterPro"/>
</dbReference>
<dbReference type="InterPro" id="IPR000943">
    <property type="entry name" value="RNA_pol_sigma70"/>
</dbReference>
<dbReference type="SUPFAM" id="SSF47789">
    <property type="entry name" value="C-terminal domain of RNA polymerase alpha subunit"/>
    <property type="match status" value="1"/>
</dbReference>
<dbReference type="CDD" id="cd06171">
    <property type="entry name" value="Sigma70_r4"/>
    <property type="match status" value="1"/>
</dbReference>
<evidence type="ECO:0000313" key="5">
    <source>
        <dbReference type="EMBL" id="TXD33794.1"/>
    </source>
</evidence>
<feature type="compositionally biased region" description="Low complexity" evidence="1">
    <location>
        <begin position="361"/>
        <end position="387"/>
    </location>
</feature>
<dbReference type="InterPro" id="IPR007630">
    <property type="entry name" value="RNA_pol_sigma70_r4"/>
</dbReference>
<feature type="domain" description="RNA polymerase sigma-70 region 4" evidence="3">
    <location>
        <begin position="676"/>
        <end position="722"/>
    </location>
</feature>
<gene>
    <name evidence="5" type="ORF">FRC96_15085</name>
</gene>
<dbReference type="Gene3D" id="1.10.150.20">
    <property type="entry name" value="5' to 3' exonuclease, C-terminal subdomain"/>
    <property type="match status" value="1"/>
</dbReference>
<feature type="domain" description="RNA polymerase alpha subunit C-terminal" evidence="2">
    <location>
        <begin position="483"/>
        <end position="537"/>
    </location>
</feature>
<dbReference type="GO" id="GO:0003899">
    <property type="term" value="F:DNA-directed RNA polymerase activity"/>
    <property type="evidence" value="ECO:0007669"/>
    <property type="project" value="InterPro"/>
</dbReference>
<dbReference type="Pfam" id="PF23871">
    <property type="entry name" value="DUF7226"/>
    <property type="match status" value="1"/>
</dbReference>
<evidence type="ECO:0000313" key="6">
    <source>
        <dbReference type="Proteomes" id="UP000321046"/>
    </source>
</evidence>
<feature type="region of interest" description="Disordered" evidence="1">
    <location>
        <begin position="553"/>
        <end position="573"/>
    </location>
</feature>
<dbReference type="Pfam" id="PF04545">
    <property type="entry name" value="Sigma70_r4"/>
    <property type="match status" value="1"/>
</dbReference>
<dbReference type="InterPro" id="IPR011260">
    <property type="entry name" value="RNAP_asu_C"/>
</dbReference>
<dbReference type="InterPro" id="IPR013324">
    <property type="entry name" value="RNA_pol_sigma_r3/r4-like"/>
</dbReference>